<dbReference type="AlphaFoldDB" id="A0AAV2IAJ8"/>
<organism evidence="2 3">
    <name type="scientific">Lymnaea stagnalis</name>
    <name type="common">Great pond snail</name>
    <name type="synonym">Helix stagnalis</name>
    <dbReference type="NCBI Taxonomy" id="6523"/>
    <lineage>
        <taxon>Eukaryota</taxon>
        <taxon>Metazoa</taxon>
        <taxon>Spiralia</taxon>
        <taxon>Lophotrochozoa</taxon>
        <taxon>Mollusca</taxon>
        <taxon>Gastropoda</taxon>
        <taxon>Heterobranchia</taxon>
        <taxon>Euthyneura</taxon>
        <taxon>Panpulmonata</taxon>
        <taxon>Hygrophila</taxon>
        <taxon>Lymnaeoidea</taxon>
        <taxon>Lymnaeidae</taxon>
        <taxon>Lymnaea</taxon>
    </lineage>
</organism>
<feature type="compositionally biased region" description="Basic and acidic residues" evidence="1">
    <location>
        <begin position="206"/>
        <end position="215"/>
    </location>
</feature>
<reference evidence="2 3" key="1">
    <citation type="submission" date="2024-04" db="EMBL/GenBank/DDBJ databases">
        <authorList>
            <consortium name="Genoscope - CEA"/>
            <person name="William W."/>
        </authorList>
    </citation>
    <scope>NUCLEOTIDE SEQUENCE [LARGE SCALE GENOMIC DNA]</scope>
</reference>
<evidence type="ECO:0000313" key="3">
    <source>
        <dbReference type="Proteomes" id="UP001497497"/>
    </source>
</evidence>
<feature type="compositionally biased region" description="Polar residues" evidence="1">
    <location>
        <begin position="90"/>
        <end position="99"/>
    </location>
</feature>
<sequence>MLKDDCDVSTNRRDVDDTESVSSASSGVSDQTLSPGHSAPVRSGQRGRALSVNADHGSKQTPAAREVTPMVESLGKATFDSGEVGPFTGVKSTSTSTASPERVAHVVGDPAGIGTSGEDNRGQGQSESAWSAKSNSYDYLKCSASSTEPSVGGSFPSFQPGADARSKRNLSPDETSPADRDEEEKRQFLHRAFLSAGTSPTSGSPIREHPLHPHELSPLNLRLHPHPYLGHDLSSQMSYFRRGCEPSKDNP</sequence>
<proteinExistence type="predicted"/>
<gene>
    <name evidence="2" type="ORF">GSLYS_00015166001</name>
</gene>
<feature type="region of interest" description="Disordered" evidence="1">
    <location>
        <begin position="1"/>
        <end position="232"/>
    </location>
</feature>
<accession>A0AAV2IAJ8</accession>
<feature type="non-terminal residue" evidence="2">
    <location>
        <position position="251"/>
    </location>
</feature>
<feature type="compositionally biased region" description="Polar residues" evidence="1">
    <location>
        <begin position="122"/>
        <end position="149"/>
    </location>
</feature>
<evidence type="ECO:0000313" key="2">
    <source>
        <dbReference type="EMBL" id="CAL1541560.1"/>
    </source>
</evidence>
<dbReference type="Proteomes" id="UP001497497">
    <property type="component" value="Unassembled WGS sequence"/>
</dbReference>
<feature type="compositionally biased region" description="Basic and acidic residues" evidence="1">
    <location>
        <begin position="177"/>
        <end position="187"/>
    </location>
</feature>
<name>A0AAV2IAJ8_LYMST</name>
<feature type="compositionally biased region" description="Low complexity" evidence="1">
    <location>
        <begin position="20"/>
        <end position="30"/>
    </location>
</feature>
<keyword evidence="3" id="KW-1185">Reference proteome</keyword>
<dbReference type="EMBL" id="CAXITT010000439">
    <property type="protein sequence ID" value="CAL1541560.1"/>
    <property type="molecule type" value="Genomic_DNA"/>
</dbReference>
<evidence type="ECO:0000256" key="1">
    <source>
        <dbReference type="SAM" id="MobiDB-lite"/>
    </source>
</evidence>
<protein>
    <submittedName>
        <fullName evidence="2">Uncharacterized protein</fullName>
    </submittedName>
</protein>
<feature type="compositionally biased region" description="Basic and acidic residues" evidence="1">
    <location>
        <begin position="1"/>
        <end position="15"/>
    </location>
</feature>
<comment type="caution">
    <text evidence="2">The sequence shown here is derived from an EMBL/GenBank/DDBJ whole genome shotgun (WGS) entry which is preliminary data.</text>
</comment>